<dbReference type="AlphaFoldDB" id="A0A975GR79"/>
<name>A0A975GR79_9BACT</name>
<dbReference type="KEGG" id="dmm:dnm_058150"/>
<reference evidence="1" key="1">
    <citation type="journal article" date="2021" name="Microb. Physiol.">
        <title>Proteogenomic Insights into the Physiology of Marine, Sulfate-Reducing, Filamentous Desulfonema limicola and Desulfonema magnum.</title>
        <authorList>
            <person name="Schnaars V."/>
            <person name="Wohlbrand L."/>
            <person name="Scheve S."/>
            <person name="Hinrichs C."/>
            <person name="Reinhardt R."/>
            <person name="Rabus R."/>
        </authorList>
    </citation>
    <scope>NUCLEOTIDE SEQUENCE</scope>
    <source>
        <strain evidence="1">4be13</strain>
    </source>
</reference>
<accession>A0A975GR79</accession>
<organism evidence="1 2">
    <name type="scientific">Desulfonema magnum</name>
    <dbReference type="NCBI Taxonomy" id="45655"/>
    <lineage>
        <taxon>Bacteria</taxon>
        <taxon>Pseudomonadati</taxon>
        <taxon>Thermodesulfobacteriota</taxon>
        <taxon>Desulfobacteria</taxon>
        <taxon>Desulfobacterales</taxon>
        <taxon>Desulfococcaceae</taxon>
        <taxon>Desulfonema</taxon>
    </lineage>
</organism>
<sequence>MTRIILKKRKPGFPLKKYRIVINSAVKRSKFNVRSCSVTF</sequence>
<proteinExistence type="predicted"/>
<gene>
    <name evidence="1" type="ORF">dnm_058150</name>
</gene>
<evidence type="ECO:0000313" key="2">
    <source>
        <dbReference type="Proteomes" id="UP000663722"/>
    </source>
</evidence>
<keyword evidence="2" id="KW-1185">Reference proteome</keyword>
<evidence type="ECO:0000313" key="1">
    <source>
        <dbReference type="EMBL" id="QTA89758.1"/>
    </source>
</evidence>
<dbReference type="Proteomes" id="UP000663722">
    <property type="component" value="Chromosome"/>
</dbReference>
<dbReference type="EMBL" id="CP061800">
    <property type="protein sequence ID" value="QTA89758.1"/>
    <property type="molecule type" value="Genomic_DNA"/>
</dbReference>
<protein>
    <submittedName>
        <fullName evidence="1">Uncharacterized protein</fullName>
    </submittedName>
</protein>